<evidence type="ECO:0000256" key="5">
    <source>
        <dbReference type="ARBA" id="ARBA00022490"/>
    </source>
</evidence>
<dbReference type="Pfam" id="PF18097">
    <property type="entry name" value="Vta1_C"/>
    <property type="match status" value="1"/>
</dbReference>
<feature type="region of interest" description="Disordered" evidence="9">
    <location>
        <begin position="214"/>
        <end position="382"/>
    </location>
</feature>
<keyword evidence="5" id="KW-0963">Cytoplasm</keyword>
<dbReference type="InterPro" id="IPR041212">
    <property type="entry name" value="Vta1_C"/>
</dbReference>
<gene>
    <name evidence="12" type="ORF">BDY17DRAFT_324791</name>
</gene>
<feature type="compositionally biased region" description="Low complexity" evidence="9">
    <location>
        <begin position="256"/>
        <end position="267"/>
    </location>
</feature>
<feature type="compositionally biased region" description="Pro residues" evidence="9">
    <location>
        <begin position="332"/>
        <end position="365"/>
    </location>
</feature>
<evidence type="ECO:0000313" key="13">
    <source>
        <dbReference type="Proteomes" id="UP000799767"/>
    </source>
</evidence>
<evidence type="ECO:0000259" key="11">
    <source>
        <dbReference type="Pfam" id="PF18097"/>
    </source>
</evidence>
<dbReference type="Pfam" id="PF04652">
    <property type="entry name" value="Vta1"/>
    <property type="match status" value="1"/>
</dbReference>
<keyword evidence="6" id="KW-0967">Endosome</keyword>
<evidence type="ECO:0000256" key="9">
    <source>
        <dbReference type="SAM" id="MobiDB-lite"/>
    </source>
</evidence>
<protein>
    <submittedName>
        <fullName evidence="12">Vta1 like-domain-containing protein</fullName>
    </submittedName>
</protein>
<dbReference type="PANTHER" id="PTHR46009:SF1">
    <property type="entry name" value="VACUOLAR PROTEIN SORTING-ASSOCIATED PROTEIN VTA1 HOMOLOG"/>
    <property type="match status" value="1"/>
</dbReference>
<dbReference type="RefSeq" id="XP_033589083.1">
    <property type="nucleotide sequence ID" value="XM_033737265.1"/>
</dbReference>
<dbReference type="Gene3D" id="1.25.40.270">
    <property type="entry name" value="Vacuolar protein sorting-associated protein vta1"/>
    <property type="match status" value="1"/>
</dbReference>
<dbReference type="EMBL" id="MU001636">
    <property type="protein sequence ID" value="KAF2482513.1"/>
    <property type="molecule type" value="Genomic_DNA"/>
</dbReference>
<dbReference type="InterPro" id="IPR023175">
    <property type="entry name" value="Vta1/CALS_N_sf"/>
</dbReference>
<reference evidence="12" key="1">
    <citation type="journal article" date="2020" name="Stud. Mycol.">
        <title>101 Dothideomycetes genomes: a test case for predicting lifestyles and emergence of pathogens.</title>
        <authorList>
            <person name="Haridas S."/>
            <person name="Albert R."/>
            <person name="Binder M."/>
            <person name="Bloem J."/>
            <person name="Labutti K."/>
            <person name="Salamov A."/>
            <person name="Andreopoulos B."/>
            <person name="Baker S."/>
            <person name="Barry K."/>
            <person name="Bills G."/>
            <person name="Bluhm B."/>
            <person name="Cannon C."/>
            <person name="Castanera R."/>
            <person name="Culley D."/>
            <person name="Daum C."/>
            <person name="Ezra D."/>
            <person name="Gonzalez J."/>
            <person name="Henrissat B."/>
            <person name="Kuo A."/>
            <person name="Liang C."/>
            <person name="Lipzen A."/>
            <person name="Lutzoni F."/>
            <person name="Magnuson J."/>
            <person name="Mondo S."/>
            <person name="Nolan M."/>
            <person name="Ohm R."/>
            <person name="Pangilinan J."/>
            <person name="Park H.-J."/>
            <person name="Ramirez L."/>
            <person name="Alfaro M."/>
            <person name="Sun H."/>
            <person name="Tritt A."/>
            <person name="Yoshinaga Y."/>
            <person name="Zwiers L.-H."/>
            <person name="Turgeon B."/>
            <person name="Goodwin S."/>
            <person name="Spatafora J."/>
            <person name="Crous P."/>
            <person name="Grigoriev I."/>
        </authorList>
    </citation>
    <scope>NUCLEOTIDE SEQUENCE</scope>
    <source>
        <strain evidence="12">CBS 113389</strain>
    </source>
</reference>
<dbReference type="GeneID" id="54478267"/>
<name>A0A6A6PSP6_9PEZI</name>
<evidence type="ECO:0000313" key="12">
    <source>
        <dbReference type="EMBL" id="KAF2482513.1"/>
    </source>
</evidence>
<dbReference type="PANTHER" id="PTHR46009">
    <property type="entry name" value="VACUOLAR PROTEIN SORTING-ASSOCIATED PROTEIN VTA1 HOMOLOG"/>
    <property type="match status" value="1"/>
</dbReference>
<feature type="domain" description="Vta1 C-terminal" evidence="11">
    <location>
        <begin position="381"/>
        <end position="415"/>
    </location>
</feature>
<evidence type="ECO:0000256" key="3">
    <source>
        <dbReference type="ARBA" id="ARBA00007895"/>
    </source>
</evidence>
<dbReference type="Gene3D" id="1.20.5.420">
    <property type="entry name" value="Immunoglobulin FC, subunit C"/>
    <property type="match status" value="1"/>
</dbReference>
<evidence type="ECO:0000259" key="10">
    <source>
        <dbReference type="Pfam" id="PF04652"/>
    </source>
</evidence>
<evidence type="ECO:0000256" key="1">
    <source>
        <dbReference type="ARBA" id="ARBA00004481"/>
    </source>
</evidence>
<proteinExistence type="inferred from homology"/>
<evidence type="ECO:0000256" key="8">
    <source>
        <dbReference type="ARBA" id="ARBA00023136"/>
    </source>
</evidence>
<dbReference type="GO" id="GO:0010008">
    <property type="term" value="C:endosome membrane"/>
    <property type="evidence" value="ECO:0007669"/>
    <property type="project" value="UniProtKB-SubCell"/>
</dbReference>
<dbReference type="GO" id="GO:0015031">
    <property type="term" value="P:protein transport"/>
    <property type="evidence" value="ECO:0007669"/>
    <property type="project" value="UniProtKB-KW"/>
</dbReference>
<keyword evidence="7" id="KW-0653">Protein transport</keyword>
<feature type="domain" description="Vta1/callose synthase N-terminal" evidence="10">
    <location>
        <begin position="13"/>
        <end position="156"/>
    </location>
</feature>
<evidence type="ECO:0000256" key="2">
    <source>
        <dbReference type="ARBA" id="ARBA00004496"/>
    </source>
</evidence>
<dbReference type="AlphaFoldDB" id="A0A6A6PSP6"/>
<keyword evidence="8" id="KW-0472">Membrane</keyword>
<keyword evidence="13" id="KW-1185">Reference proteome</keyword>
<evidence type="ECO:0000256" key="4">
    <source>
        <dbReference type="ARBA" id="ARBA00022448"/>
    </source>
</evidence>
<dbReference type="Proteomes" id="UP000799767">
    <property type="component" value="Unassembled WGS sequence"/>
</dbReference>
<dbReference type="GO" id="GO:0032511">
    <property type="term" value="P:late endosome to vacuole transport via multivesicular body sorting pathway"/>
    <property type="evidence" value="ECO:0007669"/>
    <property type="project" value="InterPro"/>
</dbReference>
<comment type="similarity">
    <text evidence="3">Belongs to the VTA1 family.</text>
</comment>
<organism evidence="12 13">
    <name type="scientific">Neohortaea acidophila</name>
    <dbReference type="NCBI Taxonomy" id="245834"/>
    <lineage>
        <taxon>Eukaryota</taxon>
        <taxon>Fungi</taxon>
        <taxon>Dikarya</taxon>
        <taxon>Ascomycota</taxon>
        <taxon>Pezizomycotina</taxon>
        <taxon>Dothideomycetes</taxon>
        <taxon>Dothideomycetidae</taxon>
        <taxon>Mycosphaerellales</taxon>
        <taxon>Teratosphaeriaceae</taxon>
        <taxon>Neohortaea</taxon>
    </lineage>
</organism>
<dbReference type="InterPro" id="IPR044538">
    <property type="entry name" value="Vta1-like"/>
</dbReference>
<accession>A0A6A6PSP6</accession>
<keyword evidence="4" id="KW-0813">Transport</keyword>
<dbReference type="GO" id="GO:0005771">
    <property type="term" value="C:multivesicular body"/>
    <property type="evidence" value="ECO:0007669"/>
    <property type="project" value="TreeGrafter"/>
</dbReference>
<comment type="subcellular location">
    <subcellularLocation>
        <location evidence="2">Cytoplasm</location>
    </subcellularLocation>
    <subcellularLocation>
        <location evidence="1">Endosome membrane</location>
        <topology evidence="1">Peripheral membrane protein</topology>
    </subcellularLocation>
</comment>
<dbReference type="InterPro" id="IPR039431">
    <property type="entry name" value="Vta1/CALS_N"/>
</dbReference>
<feature type="compositionally biased region" description="Polar residues" evidence="9">
    <location>
        <begin position="227"/>
        <end position="239"/>
    </location>
</feature>
<dbReference type="OrthoDB" id="391137at2759"/>
<evidence type="ECO:0000256" key="7">
    <source>
        <dbReference type="ARBA" id="ARBA00022927"/>
    </source>
</evidence>
<sequence length="418" mass="44663">MAAQLPDKLKTADITRFAVRAAQLEKARPIVTYWCEYHILQQILGKQLHAGDDASSNYAVQLMDKLEATKADNASNDAIVDDVAAKAYIENFALETFNRADESQRANKVTKQTADTFMAAATFMDLLSIWGQVDADIAAKSRFAKYHARRILQAFKAGEDPNATNPVVEEPEQPVDDDGIEAELKALEGKQNGSASEGYRPGTVVDTEANARSLAPDTLSPSGLPPRTSSHQVSPLESSSIKDSRTNSIGGGYFPTTTTTTTNTDTNMPDAHNPASPPQTPGPQDMNPQDFYNTLAPAPSEQPSAPPPEDLGIASPARPSAPTPHQMSAQPPTVPPVQSPLHTPAPLPIASPPIAAPRPPPPTAVAPPQQATTGFRTDDEATALAQKHARWAISALNFEDVNTAVKEFRLALESLGAR</sequence>
<evidence type="ECO:0000256" key="6">
    <source>
        <dbReference type="ARBA" id="ARBA00022753"/>
    </source>
</evidence>